<dbReference type="PANTHER" id="PTHR47964">
    <property type="entry name" value="ATP-DEPENDENT DNA HELICASE HOMOLOG RECG, CHLOROPLASTIC"/>
    <property type="match status" value="1"/>
</dbReference>
<evidence type="ECO:0000256" key="8">
    <source>
        <dbReference type="ARBA" id="ARBA00023125"/>
    </source>
</evidence>
<dbReference type="InterPro" id="IPR033454">
    <property type="entry name" value="RecG_wedge"/>
</dbReference>
<dbReference type="InterPro" id="IPR012340">
    <property type="entry name" value="NA-bd_OB-fold"/>
</dbReference>
<gene>
    <name evidence="18" type="ORF">CO169_01100</name>
</gene>
<dbReference type="NCBIfam" id="NF008168">
    <property type="entry name" value="PRK10917.2-2"/>
    <property type="match status" value="1"/>
</dbReference>
<keyword evidence="5 15" id="KW-0378">Hydrolase</keyword>
<keyword evidence="6 15" id="KW-0347">Helicase</keyword>
<dbReference type="Pfam" id="PF17191">
    <property type="entry name" value="RecG_wedge"/>
    <property type="match status" value="1"/>
</dbReference>
<feature type="domain" description="Helicase C-terminal" evidence="17">
    <location>
        <begin position="463"/>
        <end position="615"/>
    </location>
</feature>
<dbReference type="NCBIfam" id="NF008165">
    <property type="entry name" value="PRK10917.1-3"/>
    <property type="match status" value="1"/>
</dbReference>
<feature type="domain" description="Helicase ATP-binding" evidence="16">
    <location>
        <begin position="272"/>
        <end position="429"/>
    </location>
</feature>
<dbReference type="AlphaFoldDB" id="A0A2M7XLV7"/>
<keyword evidence="4 15" id="KW-0227">DNA damage</keyword>
<keyword evidence="10 15" id="KW-0234">DNA repair</keyword>
<keyword evidence="9 15" id="KW-0233">DNA recombination</keyword>
<evidence type="ECO:0000256" key="1">
    <source>
        <dbReference type="ARBA" id="ARBA00007504"/>
    </source>
</evidence>
<reference evidence="19" key="1">
    <citation type="submission" date="2017-09" db="EMBL/GenBank/DDBJ databases">
        <title>Depth-based differentiation of microbial function through sediment-hosted aquifers and enrichment of novel symbionts in the deep terrestrial subsurface.</title>
        <authorList>
            <person name="Probst A.J."/>
            <person name="Ladd B."/>
            <person name="Jarett J.K."/>
            <person name="Geller-Mcgrath D.E."/>
            <person name="Sieber C.M.K."/>
            <person name="Emerson J.B."/>
            <person name="Anantharaman K."/>
            <person name="Thomas B.C."/>
            <person name="Malmstrom R."/>
            <person name="Stieglmeier M."/>
            <person name="Klingl A."/>
            <person name="Woyke T."/>
            <person name="Ryan C.M."/>
            <person name="Banfield J.F."/>
        </authorList>
    </citation>
    <scope>NUCLEOTIDE SEQUENCE [LARGE SCALE GENOMIC DNA]</scope>
</reference>
<dbReference type="InterPro" id="IPR027417">
    <property type="entry name" value="P-loop_NTPase"/>
</dbReference>
<name>A0A2M7XLV7_9BACT</name>
<dbReference type="SMART" id="SM00487">
    <property type="entry name" value="DEXDc"/>
    <property type="match status" value="1"/>
</dbReference>
<dbReference type="CDD" id="cd17992">
    <property type="entry name" value="DEXHc_RecG"/>
    <property type="match status" value="1"/>
</dbReference>
<organism evidence="18 19">
    <name type="scientific">Candidatus Shapirobacteria bacterium CG_4_9_14_3_um_filter_39_13</name>
    <dbReference type="NCBI Taxonomy" id="1974479"/>
    <lineage>
        <taxon>Bacteria</taxon>
        <taxon>Candidatus Shapironibacteriota</taxon>
    </lineage>
</organism>
<dbReference type="GO" id="GO:0003677">
    <property type="term" value="F:DNA binding"/>
    <property type="evidence" value="ECO:0007669"/>
    <property type="project" value="UniProtKB-KW"/>
</dbReference>
<dbReference type="Pfam" id="PF19833">
    <property type="entry name" value="RecG_dom3_C"/>
    <property type="match status" value="1"/>
</dbReference>
<evidence type="ECO:0000256" key="3">
    <source>
        <dbReference type="ARBA" id="ARBA00022741"/>
    </source>
</evidence>
<evidence type="ECO:0000256" key="9">
    <source>
        <dbReference type="ARBA" id="ARBA00023172"/>
    </source>
</evidence>
<dbReference type="InterPro" id="IPR047112">
    <property type="entry name" value="RecG/Mfd"/>
</dbReference>
<sequence>MNLQAKVADLFMVGPIYAKRLEKLNIKTVEDLLYHFPFRYEDYSLISPVNKVQPGETVTIKGTIVEIKNQYTRHGRKIQKAQVSDNSGQMEIIWFNQPFLIKILKVGENYRFSGKIDWFGRKKIMLSPDYESTASEIHTGRLVPVYHETYGISSKWLRSRISWLIKQMKSPLTDFLPETIGKKQRLEDFNQALRSIHFPKDMPAAEKARERFAFEELFLLQLEVGQRKQAWQKEKLAFQFFVDQEKVLEFMRNLPFELTRAQKRASREILNDLGQNKPMNRLLQGDVGSGKTVIAALAIYLAWLNNTQSALMAPTEILAHQHYQTLKQLLASLGLKVFLLTGSSGIKTENFDVLIGTHALIHKRAQFKKLGLAIIDEQQRFGVEQRAKLIQKANLPQKRMSPHILTMTATPIPRTIALTLYGDLSLSVLDEMPPGRQKIKTWVVPPQKRNSAYSWIRERIKDSDEQAFIICPLIEESETLQSVKAAKVEFENLSKKVFPDLKLGLLHGRMKSQEKNEVMKQFKEGLLDILIATPVVEVGIDIPQATIMLIEGAERFGLSQLHQLRGRVGRGSKESFCLLFTPSTSGKSFERIKALEKINIGSQLAELDLKLRGPGEIYGTAQHGFLDLKIASFADLELIEKTKRAAGEILPKVGQYPLLQAKLKKDKIKNIEPN</sequence>
<evidence type="ECO:0000256" key="12">
    <source>
        <dbReference type="ARBA" id="ARBA00034617"/>
    </source>
</evidence>
<evidence type="ECO:0000256" key="14">
    <source>
        <dbReference type="ARBA" id="ARBA00048988"/>
    </source>
</evidence>
<dbReference type="InterPro" id="IPR014001">
    <property type="entry name" value="Helicase_ATP-bd"/>
</dbReference>
<dbReference type="SUPFAM" id="SSF50249">
    <property type="entry name" value="Nucleic acid-binding proteins"/>
    <property type="match status" value="1"/>
</dbReference>
<keyword evidence="8" id="KW-0238">DNA-binding</keyword>
<dbReference type="Pfam" id="PF00271">
    <property type="entry name" value="Helicase_C"/>
    <property type="match status" value="1"/>
</dbReference>
<comment type="similarity">
    <text evidence="1 15">Belongs to the helicase family. RecG subfamily.</text>
</comment>
<evidence type="ECO:0000256" key="6">
    <source>
        <dbReference type="ARBA" id="ARBA00022806"/>
    </source>
</evidence>
<dbReference type="InterPro" id="IPR001650">
    <property type="entry name" value="Helicase_C-like"/>
</dbReference>
<dbReference type="SMART" id="SM00490">
    <property type="entry name" value="HELICc"/>
    <property type="match status" value="1"/>
</dbReference>
<dbReference type="EC" id="5.6.2.4" evidence="13 15"/>
<protein>
    <recommendedName>
        <fullName evidence="2 15">ATP-dependent DNA helicase RecG</fullName>
        <ecNumber evidence="13 15">5.6.2.4</ecNumber>
    </recommendedName>
</protein>
<comment type="catalytic activity">
    <reaction evidence="14 15">
        <text>ATP + H2O = ADP + phosphate + H(+)</text>
        <dbReference type="Rhea" id="RHEA:13065"/>
        <dbReference type="ChEBI" id="CHEBI:15377"/>
        <dbReference type="ChEBI" id="CHEBI:15378"/>
        <dbReference type="ChEBI" id="CHEBI:30616"/>
        <dbReference type="ChEBI" id="CHEBI:43474"/>
        <dbReference type="ChEBI" id="CHEBI:456216"/>
        <dbReference type="EC" id="5.6.2.4"/>
    </reaction>
</comment>
<dbReference type="InterPro" id="IPR004609">
    <property type="entry name" value="ATP-dep_DNA_helicase_RecG"/>
</dbReference>
<dbReference type="PANTHER" id="PTHR47964:SF1">
    <property type="entry name" value="ATP-DEPENDENT DNA HELICASE HOMOLOG RECG, CHLOROPLASTIC"/>
    <property type="match status" value="1"/>
</dbReference>
<evidence type="ECO:0000256" key="4">
    <source>
        <dbReference type="ARBA" id="ARBA00022763"/>
    </source>
</evidence>
<evidence type="ECO:0000256" key="2">
    <source>
        <dbReference type="ARBA" id="ARBA00017846"/>
    </source>
</evidence>
<comment type="function">
    <text evidence="15">Plays a critical role in recombination and DNA repair. Helps process Holliday junction intermediates to mature products by catalyzing branch migration. Has replication fork regression activity, unwinds stalled or blocked replication forks to make a HJ that can be resolved. Has a DNA unwinding activity characteristic of a DNA helicase with 3'-5' polarity.</text>
</comment>
<dbReference type="CDD" id="cd04488">
    <property type="entry name" value="RecG_wedge_OBF"/>
    <property type="match status" value="1"/>
</dbReference>
<evidence type="ECO:0000256" key="13">
    <source>
        <dbReference type="ARBA" id="ARBA00034808"/>
    </source>
</evidence>
<evidence type="ECO:0000259" key="17">
    <source>
        <dbReference type="PROSITE" id="PS51194"/>
    </source>
</evidence>
<proteinExistence type="inferred from homology"/>
<dbReference type="GO" id="GO:0043138">
    <property type="term" value="F:3'-5' DNA helicase activity"/>
    <property type="evidence" value="ECO:0007669"/>
    <property type="project" value="UniProtKB-EC"/>
</dbReference>
<evidence type="ECO:0000313" key="19">
    <source>
        <dbReference type="Proteomes" id="UP000230062"/>
    </source>
</evidence>
<evidence type="ECO:0000313" key="18">
    <source>
        <dbReference type="EMBL" id="PJA49776.1"/>
    </source>
</evidence>
<dbReference type="Proteomes" id="UP000230062">
    <property type="component" value="Unassembled WGS sequence"/>
</dbReference>
<evidence type="ECO:0000259" key="16">
    <source>
        <dbReference type="PROSITE" id="PS51192"/>
    </source>
</evidence>
<evidence type="ECO:0000256" key="10">
    <source>
        <dbReference type="ARBA" id="ARBA00023204"/>
    </source>
</evidence>
<keyword evidence="3 15" id="KW-0547">Nucleotide-binding</keyword>
<dbReference type="GO" id="GO:0006310">
    <property type="term" value="P:DNA recombination"/>
    <property type="evidence" value="ECO:0007669"/>
    <property type="project" value="UniProtKB-UniRule"/>
</dbReference>
<dbReference type="PROSITE" id="PS51192">
    <property type="entry name" value="HELICASE_ATP_BIND_1"/>
    <property type="match status" value="1"/>
</dbReference>
<comment type="caution">
    <text evidence="18">The sequence shown here is derived from an EMBL/GenBank/DDBJ whole genome shotgun (WGS) entry which is preliminary data.</text>
</comment>
<evidence type="ECO:0000256" key="15">
    <source>
        <dbReference type="RuleBase" id="RU363016"/>
    </source>
</evidence>
<dbReference type="SUPFAM" id="SSF52540">
    <property type="entry name" value="P-loop containing nucleoside triphosphate hydrolases"/>
    <property type="match status" value="2"/>
</dbReference>
<dbReference type="Gene3D" id="2.40.50.140">
    <property type="entry name" value="Nucleic acid-binding proteins"/>
    <property type="match status" value="1"/>
</dbReference>
<dbReference type="InterPro" id="IPR045562">
    <property type="entry name" value="RecG_dom3_C"/>
</dbReference>
<dbReference type="GO" id="GO:0016887">
    <property type="term" value="F:ATP hydrolysis activity"/>
    <property type="evidence" value="ECO:0007669"/>
    <property type="project" value="RHEA"/>
</dbReference>
<dbReference type="Gene3D" id="3.40.50.300">
    <property type="entry name" value="P-loop containing nucleotide triphosphate hydrolases"/>
    <property type="match status" value="2"/>
</dbReference>
<dbReference type="NCBIfam" id="TIGR00643">
    <property type="entry name" value="recG"/>
    <property type="match status" value="1"/>
</dbReference>
<keyword evidence="11" id="KW-0413">Isomerase</keyword>
<dbReference type="PROSITE" id="PS51194">
    <property type="entry name" value="HELICASE_CTER"/>
    <property type="match status" value="1"/>
</dbReference>
<evidence type="ECO:0000256" key="5">
    <source>
        <dbReference type="ARBA" id="ARBA00022801"/>
    </source>
</evidence>
<dbReference type="InterPro" id="IPR011545">
    <property type="entry name" value="DEAD/DEAH_box_helicase_dom"/>
</dbReference>
<dbReference type="EMBL" id="PFWP01000028">
    <property type="protein sequence ID" value="PJA49776.1"/>
    <property type="molecule type" value="Genomic_DNA"/>
</dbReference>
<comment type="catalytic activity">
    <reaction evidence="12 15">
        <text>Couples ATP hydrolysis with the unwinding of duplex DNA by translocating in the 3'-5' direction.</text>
        <dbReference type="EC" id="5.6.2.4"/>
    </reaction>
</comment>
<dbReference type="GO" id="GO:0005524">
    <property type="term" value="F:ATP binding"/>
    <property type="evidence" value="ECO:0007669"/>
    <property type="project" value="UniProtKB-KW"/>
</dbReference>
<keyword evidence="7 15" id="KW-0067">ATP-binding</keyword>
<evidence type="ECO:0000256" key="11">
    <source>
        <dbReference type="ARBA" id="ARBA00023235"/>
    </source>
</evidence>
<accession>A0A2M7XLV7</accession>
<evidence type="ECO:0000256" key="7">
    <source>
        <dbReference type="ARBA" id="ARBA00022840"/>
    </source>
</evidence>
<dbReference type="GO" id="GO:0006281">
    <property type="term" value="P:DNA repair"/>
    <property type="evidence" value="ECO:0007669"/>
    <property type="project" value="UniProtKB-UniRule"/>
</dbReference>
<dbReference type="Pfam" id="PF00270">
    <property type="entry name" value="DEAD"/>
    <property type="match status" value="1"/>
</dbReference>